<keyword evidence="3" id="KW-0732">Signal</keyword>
<dbReference type="Pfam" id="PF00379">
    <property type="entry name" value="Chitin_bind_4"/>
    <property type="match status" value="1"/>
</dbReference>
<feature type="chain" id="PRO_5036458988" evidence="3">
    <location>
        <begin position="17"/>
        <end position="105"/>
    </location>
</feature>
<evidence type="ECO:0000313" key="4">
    <source>
        <dbReference type="EMBL" id="EAT45495.1"/>
    </source>
</evidence>
<gene>
    <name evidence="4" type="ORF">AaeL_AAEL003239</name>
</gene>
<dbReference type="KEGG" id="aag:5577643"/>
<dbReference type="HOGENOM" id="CLU_065450_3_0_1"/>
<dbReference type="OrthoDB" id="6343684at2759"/>
<sequence>MKFLIAFAVLLAVASARPDVMVKNQELDIGPDGTFKHNYEHDDGTAARAEGNANNVNGFYRYRTPEGENVEISYVADALGYHPQGAHVPAQLTKVLSYIRSNYKL</sequence>
<dbReference type="Proteomes" id="UP000682892">
    <property type="component" value="Chromosome 1"/>
</dbReference>
<evidence type="ECO:0000313" key="5">
    <source>
        <dbReference type="Proteomes" id="UP000682892"/>
    </source>
</evidence>
<reference evidence="4" key="2">
    <citation type="journal article" date="2007" name="Science">
        <title>Genome sequence of Aedes aegypti, a major arbovirus vector.</title>
        <authorList>
            <person name="Nene V."/>
            <person name="Wortman J.R."/>
            <person name="Lawson D."/>
            <person name="Haas B."/>
            <person name="Kodira C."/>
            <person name="Tu Z.J."/>
            <person name="Loftus B."/>
            <person name="Xi Z."/>
            <person name="Megy K."/>
            <person name="Grabherr M."/>
            <person name="Ren Q."/>
            <person name="Zdobnov E.M."/>
            <person name="Lobo N.F."/>
            <person name="Campbell K.S."/>
            <person name="Brown S.E."/>
            <person name="Bonaldo M.F."/>
            <person name="Zhu J."/>
            <person name="Sinkins S.P."/>
            <person name="Hogenkamp D.G."/>
            <person name="Amedeo P."/>
            <person name="Arensburger P."/>
            <person name="Atkinson P.W."/>
            <person name="Bidwell S."/>
            <person name="Biedler J."/>
            <person name="Birney E."/>
            <person name="Bruggner R.V."/>
            <person name="Costas J."/>
            <person name="Coy M.R."/>
            <person name="Crabtree J."/>
            <person name="Crawford M."/>
            <person name="Debruyn B."/>
            <person name="Decaprio D."/>
            <person name="Eiglmeier K."/>
            <person name="Eisenstadt E."/>
            <person name="El-Dorry H."/>
            <person name="Gelbart W.M."/>
            <person name="Gomes S.L."/>
            <person name="Hammond M."/>
            <person name="Hannick L.I."/>
            <person name="Hogan J.R."/>
            <person name="Holmes M.H."/>
            <person name="Jaffe D."/>
            <person name="Johnston J.S."/>
            <person name="Kennedy R.C."/>
            <person name="Koo H."/>
            <person name="Kravitz S."/>
            <person name="Kriventseva E.V."/>
            <person name="Kulp D."/>
            <person name="Labutti K."/>
            <person name="Lee E."/>
            <person name="Li S."/>
            <person name="Lovin D.D."/>
            <person name="Mao C."/>
            <person name="Mauceli E."/>
            <person name="Menck C.F."/>
            <person name="Miller J.R."/>
            <person name="Montgomery P."/>
            <person name="Mori A."/>
            <person name="Nascimento A.L."/>
            <person name="Naveira H.F."/>
            <person name="Nusbaum C."/>
            <person name="O'leary S."/>
            <person name="Orvis J."/>
            <person name="Pertea M."/>
            <person name="Quesneville H."/>
            <person name="Reidenbach K.R."/>
            <person name="Rogers Y.H."/>
            <person name="Roth C.W."/>
            <person name="Schneider J.R."/>
            <person name="Schatz M."/>
            <person name="Shumway M."/>
            <person name="Stanke M."/>
            <person name="Stinson E.O."/>
            <person name="Tubio J.M."/>
            <person name="Vanzee J.P."/>
            <person name="Verjovski-Almeida S."/>
            <person name="Werner D."/>
            <person name="White O."/>
            <person name="Wyder S."/>
            <person name="Zeng Q."/>
            <person name="Zhao Q."/>
            <person name="Zhao Y."/>
            <person name="Hill C.A."/>
            <person name="Raikhel A.S."/>
            <person name="Soares M.B."/>
            <person name="Knudson D.L."/>
            <person name="Lee N.H."/>
            <person name="Galagan J."/>
            <person name="Salzberg S.L."/>
            <person name="Paulsen I.T."/>
            <person name="Dimopoulos G."/>
            <person name="Collins F.H."/>
            <person name="Birren B."/>
            <person name="Fraser-Liggett C.M."/>
            <person name="Severson D.W."/>
        </authorList>
    </citation>
    <scope>NUCLEOTIDE SEQUENCE [LARGE SCALE GENOMIC DNA]</scope>
    <source>
        <strain evidence="4">Liverpool</strain>
    </source>
</reference>
<dbReference type="InterPro" id="IPR050468">
    <property type="entry name" value="Cuticle_Struct_Prot"/>
</dbReference>
<reference evidence="4" key="3">
    <citation type="submission" date="2012-09" db="EMBL/GenBank/DDBJ databases">
        <authorList>
            <consortium name="VectorBase"/>
        </authorList>
    </citation>
    <scope>NUCLEOTIDE SEQUENCE</scope>
    <source>
        <strain evidence="4">Liverpool</strain>
    </source>
</reference>
<reference evidence="4" key="1">
    <citation type="submission" date="2005-10" db="EMBL/GenBank/DDBJ databases">
        <authorList>
            <person name="Loftus B.J."/>
            <person name="Nene V.M."/>
            <person name="Hannick L.I."/>
            <person name="Bidwell S."/>
            <person name="Haas B."/>
            <person name="Amedeo P."/>
            <person name="Orvis J."/>
            <person name="Wortman J.R."/>
            <person name="White O.R."/>
            <person name="Salzberg S."/>
            <person name="Shumway M."/>
            <person name="Koo H."/>
            <person name="Zhao Y."/>
            <person name="Holmes M."/>
            <person name="Miller J."/>
            <person name="Schatz M."/>
            <person name="Pop M."/>
            <person name="Pai G."/>
            <person name="Utterback T."/>
            <person name="Rogers Y.-H."/>
            <person name="Kravitz S."/>
            <person name="Fraser C.M."/>
        </authorList>
    </citation>
    <scope>NUCLEOTIDE SEQUENCE</scope>
    <source>
        <strain evidence="4">Liverpool</strain>
    </source>
</reference>
<dbReference type="OMA" id="NYEHDDG"/>
<dbReference type="PANTHER" id="PTHR10380:SF238">
    <property type="entry name" value="CUTICULAR PROTEIN 65EA-RELATED"/>
    <property type="match status" value="1"/>
</dbReference>
<dbReference type="PROSITE" id="PS00233">
    <property type="entry name" value="CHIT_BIND_RR_1"/>
    <property type="match status" value="1"/>
</dbReference>
<organism evidence="4 5">
    <name type="scientific">Aedes aegypti</name>
    <name type="common">Yellowfever mosquito</name>
    <name type="synonym">Culex aegypti</name>
    <dbReference type="NCBI Taxonomy" id="7159"/>
    <lineage>
        <taxon>Eukaryota</taxon>
        <taxon>Metazoa</taxon>
        <taxon>Ecdysozoa</taxon>
        <taxon>Arthropoda</taxon>
        <taxon>Hexapoda</taxon>
        <taxon>Insecta</taxon>
        <taxon>Pterygota</taxon>
        <taxon>Neoptera</taxon>
        <taxon>Endopterygota</taxon>
        <taxon>Diptera</taxon>
        <taxon>Nematocera</taxon>
        <taxon>Culicoidea</taxon>
        <taxon>Culicidae</taxon>
        <taxon>Culicinae</taxon>
        <taxon>Aedini</taxon>
        <taxon>Aedes</taxon>
        <taxon>Stegomyia</taxon>
    </lineage>
</organism>
<dbReference type="GO" id="GO:0062129">
    <property type="term" value="C:chitin-based extracellular matrix"/>
    <property type="evidence" value="ECO:0007669"/>
    <property type="project" value="TreeGrafter"/>
</dbReference>
<dbReference type="InterPro" id="IPR000618">
    <property type="entry name" value="Insect_cuticle"/>
</dbReference>
<evidence type="ECO:0000256" key="3">
    <source>
        <dbReference type="SAM" id="SignalP"/>
    </source>
</evidence>
<evidence type="ECO:0000256" key="2">
    <source>
        <dbReference type="PROSITE-ProRule" id="PRU00497"/>
    </source>
</evidence>
<dbReference type="PROSITE" id="PS51155">
    <property type="entry name" value="CHIT_BIND_RR_2"/>
    <property type="match status" value="1"/>
</dbReference>
<dbReference type="GO" id="GO:0008010">
    <property type="term" value="F:structural constituent of chitin-based larval cuticle"/>
    <property type="evidence" value="ECO:0007669"/>
    <property type="project" value="TreeGrafter"/>
</dbReference>
<dbReference type="AlphaFoldDB" id="A0A1S4F451"/>
<accession>A0A1S4F451</accession>
<feature type="signal peptide" evidence="3">
    <location>
        <begin position="1"/>
        <end position="16"/>
    </location>
</feature>
<evidence type="ECO:0000256" key="1">
    <source>
        <dbReference type="ARBA" id="ARBA00022460"/>
    </source>
</evidence>
<protein>
    <submittedName>
        <fullName evidence="4">AAEL003239-PA</fullName>
    </submittedName>
</protein>
<keyword evidence="1 2" id="KW-0193">Cuticle</keyword>
<dbReference type="InterPro" id="IPR031311">
    <property type="entry name" value="CHIT_BIND_RR_consensus"/>
</dbReference>
<name>A0A1S4F451_AEDAE</name>
<dbReference type="EMBL" id="CH477267">
    <property type="protein sequence ID" value="EAT45495.1"/>
    <property type="molecule type" value="Genomic_DNA"/>
</dbReference>
<dbReference type="PANTHER" id="PTHR10380">
    <property type="entry name" value="CUTICLE PROTEIN"/>
    <property type="match status" value="1"/>
</dbReference>
<proteinExistence type="predicted"/>